<dbReference type="GO" id="GO:0003989">
    <property type="term" value="F:acetyl-CoA carboxylase activity"/>
    <property type="evidence" value="ECO:0007669"/>
    <property type="project" value="InterPro"/>
</dbReference>
<accession>A0A367YTC1</accession>
<gene>
    <name evidence="2" type="ORF">DT076_13920</name>
</gene>
<evidence type="ECO:0000313" key="3">
    <source>
        <dbReference type="Proteomes" id="UP000252770"/>
    </source>
</evidence>
<dbReference type="AlphaFoldDB" id="A0A367YTC1"/>
<feature type="region of interest" description="Disordered" evidence="1">
    <location>
        <begin position="29"/>
        <end position="68"/>
    </location>
</feature>
<comment type="caution">
    <text evidence="2">The sequence shown here is derived from an EMBL/GenBank/DDBJ whole genome shotgun (WGS) entry which is preliminary data.</text>
</comment>
<dbReference type="GO" id="GO:0004658">
    <property type="term" value="F:propionyl-CoA carboxylase activity"/>
    <property type="evidence" value="ECO:0007669"/>
    <property type="project" value="InterPro"/>
</dbReference>
<protein>
    <submittedName>
        <fullName evidence="2">Acyl-CoA carboxylase subunit epsilon</fullName>
    </submittedName>
</protein>
<dbReference type="Proteomes" id="UP000252770">
    <property type="component" value="Unassembled WGS sequence"/>
</dbReference>
<proteinExistence type="predicted"/>
<dbReference type="Pfam" id="PF13822">
    <property type="entry name" value="ACC_epsilon"/>
    <property type="match status" value="1"/>
</dbReference>
<dbReference type="InterPro" id="IPR032716">
    <property type="entry name" value="ACC_epsilon"/>
</dbReference>
<organism evidence="2 3">
    <name type="scientific">Desertihabitans brevis</name>
    <dbReference type="NCBI Taxonomy" id="2268447"/>
    <lineage>
        <taxon>Bacteria</taxon>
        <taxon>Bacillati</taxon>
        <taxon>Actinomycetota</taxon>
        <taxon>Actinomycetes</taxon>
        <taxon>Propionibacteriales</taxon>
        <taxon>Propionibacteriaceae</taxon>
        <taxon>Desertihabitans</taxon>
    </lineage>
</organism>
<keyword evidence="3" id="KW-1185">Reference proteome</keyword>
<sequence length="68" mass="7266">MTDSPVLQVVSGDPTPEELAALVVVLQSRSGSAEPPQPPPSGWSAHWRRTRPALLAPRPGAWQASGWQ</sequence>
<reference evidence="2 3" key="1">
    <citation type="submission" date="2018-07" db="EMBL/GenBank/DDBJ databases">
        <title>Desertimonas flava gen. nov. sp. nov.</title>
        <authorList>
            <person name="Liu S."/>
        </authorList>
    </citation>
    <scope>NUCLEOTIDE SEQUENCE [LARGE SCALE GENOMIC DNA]</scope>
    <source>
        <strain evidence="2 3">16Sb5-5</strain>
    </source>
</reference>
<evidence type="ECO:0000256" key="1">
    <source>
        <dbReference type="SAM" id="MobiDB-lite"/>
    </source>
</evidence>
<dbReference type="RefSeq" id="WP_114127283.1">
    <property type="nucleotide sequence ID" value="NZ_QOUI01000008.1"/>
</dbReference>
<dbReference type="EMBL" id="QOUI01000008">
    <property type="protein sequence ID" value="RCK68997.1"/>
    <property type="molecule type" value="Genomic_DNA"/>
</dbReference>
<evidence type="ECO:0000313" key="2">
    <source>
        <dbReference type="EMBL" id="RCK68997.1"/>
    </source>
</evidence>
<name>A0A367YTC1_9ACTN</name>